<dbReference type="OrthoDB" id="9793534at2"/>
<evidence type="ECO:0000256" key="1">
    <source>
        <dbReference type="SAM" id="SignalP"/>
    </source>
</evidence>
<dbReference type="AlphaFoldDB" id="A0A5B8NJF5"/>
<reference evidence="2" key="1">
    <citation type="submission" date="2019-08" db="EMBL/GenBank/DDBJ databases">
        <title>Carotenoids and Carotenoid Binding Proteins in the Halophilic Cyanobacterium Euhalothece sp. ZM00.</title>
        <authorList>
            <person name="Cho S.M."/>
            <person name="Song J.Y."/>
            <person name="Park Y.-I."/>
        </authorList>
    </citation>
    <scope>NUCLEOTIDE SEQUENCE [LARGE SCALE GENOMIC DNA]</scope>
    <source>
        <strain evidence="2">Z-M001</strain>
    </source>
</reference>
<evidence type="ECO:0000313" key="3">
    <source>
        <dbReference type="Proteomes" id="UP000318453"/>
    </source>
</evidence>
<dbReference type="Pfam" id="PF07386">
    <property type="entry name" value="DUF1499"/>
    <property type="match status" value="1"/>
</dbReference>
<feature type="signal peptide" evidence="1">
    <location>
        <begin position="1"/>
        <end position="27"/>
    </location>
</feature>
<name>A0A5B8NJF5_9CHRO</name>
<keyword evidence="1" id="KW-0732">Signal</keyword>
<keyword evidence="3" id="KW-1185">Reference proteome</keyword>
<dbReference type="Proteomes" id="UP000318453">
    <property type="component" value="Chromosome"/>
</dbReference>
<dbReference type="KEGG" id="enn:FRE64_03425"/>
<protein>
    <submittedName>
        <fullName evidence="2">DUF1499 domain-containing protein</fullName>
    </submittedName>
</protein>
<sequence length="165" mass="18475">MQLRFLLSTFLITAISFTMFFASPSLASNSVQVASIFSFSGEQPDNLGVENGKLANCPQTPNCVSSQSKDINHKIDPLTYNSSSERALGELTTILKEIDNAEIIEEKDNYLYAQFTSNIMGFVDDVEFYLDPQAEVIHVRSASRIGESDLGVNRRRIERIREQLS</sequence>
<dbReference type="PIRSF" id="PIRSF026426">
    <property type="entry name" value="DUF1499"/>
    <property type="match status" value="1"/>
</dbReference>
<dbReference type="PANTHER" id="PTHR34801">
    <property type="entry name" value="EXPRESSED PROTEIN"/>
    <property type="match status" value="1"/>
</dbReference>
<feature type="chain" id="PRO_5022894146" evidence="1">
    <location>
        <begin position="28"/>
        <end position="165"/>
    </location>
</feature>
<dbReference type="PANTHER" id="PTHR34801:SF6">
    <property type="entry name" value="SLL1620 PROTEIN"/>
    <property type="match status" value="1"/>
</dbReference>
<gene>
    <name evidence="2" type="ORF">FRE64_03425</name>
</gene>
<accession>A0A5B8NJF5</accession>
<organism evidence="2 3">
    <name type="scientific">Euhalothece natronophila Z-M001</name>
    <dbReference type="NCBI Taxonomy" id="522448"/>
    <lineage>
        <taxon>Bacteria</taxon>
        <taxon>Bacillati</taxon>
        <taxon>Cyanobacteriota</taxon>
        <taxon>Cyanophyceae</taxon>
        <taxon>Oscillatoriophycideae</taxon>
        <taxon>Chroococcales</taxon>
        <taxon>Halothecacae</taxon>
        <taxon>Halothece cluster</taxon>
        <taxon>Euhalothece</taxon>
    </lineage>
</organism>
<dbReference type="EMBL" id="CP042326">
    <property type="protein sequence ID" value="QDZ39066.1"/>
    <property type="molecule type" value="Genomic_DNA"/>
</dbReference>
<proteinExistence type="predicted"/>
<evidence type="ECO:0000313" key="2">
    <source>
        <dbReference type="EMBL" id="QDZ39066.1"/>
    </source>
</evidence>
<dbReference type="InterPro" id="IPR010865">
    <property type="entry name" value="DUF1499"/>
</dbReference>